<reference evidence="2" key="2">
    <citation type="submission" date="2020-09" db="EMBL/GenBank/DDBJ databases">
        <authorList>
            <person name="Sun Q."/>
            <person name="Zhou Y."/>
        </authorList>
    </citation>
    <scope>NUCLEOTIDE SEQUENCE</scope>
    <source>
        <strain evidence="2">CGMCC 1.12924</strain>
    </source>
</reference>
<dbReference type="GO" id="GO:0016758">
    <property type="term" value="F:hexosyltransferase activity"/>
    <property type="evidence" value="ECO:0007669"/>
    <property type="project" value="UniProtKB-ARBA"/>
</dbReference>
<dbReference type="Pfam" id="PF00535">
    <property type="entry name" value="Glycos_transf_2"/>
    <property type="match status" value="1"/>
</dbReference>
<name>A0A8J2V8P9_9FLAO</name>
<dbReference type="RefSeq" id="WP_188439377.1">
    <property type="nucleotide sequence ID" value="NZ_BMGK01000002.1"/>
</dbReference>
<gene>
    <name evidence="2" type="ORF">GCM10011312_06230</name>
</gene>
<keyword evidence="3" id="KW-1185">Reference proteome</keyword>
<dbReference type="PANTHER" id="PTHR22916:SF3">
    <property type="entry name" value="UDP-GLCNAC:BETAGAL BETA-1,3-N-ACETYLGLUCOSAMINYLTRANSFERASE-LIKE PROTEIN 1"/>
    <property type="match status" value="1"/>
</dbReference>
<reference evidence="2" key="1">
    <citation type="journal article" date="2014" name="Int. J. Syst. Evol. Microbiol.">
        <title>Complete genome sequence of Corynebacterium casei LMG S-19264T (=DSM 44701T), isolated from a smear-ripened cheese.</title>
        <authorList>
            <consortium name="US DOE Joint Genome Institute (JGI-PGF)"/>
            <person name="Walter F."/>
            <person name="Albersmeier A."/>
            <person name="Kalinowski J."/>
            <person name="Ruckert C."/>
        </authorList>
    </citation>
    <scope>NUCLEOTIDE SEQUENCE</scope>
    <source>
        <strain evidence="2">CGMCC 1.12924</strain>
    </source>
</reference>
<dbReference type="PANTHER" id="PTHR22916">
    <property type="entry name" value="GLYCOSYLTRANSFERASE"/>
    <property type="match status" value="1"/>
</dbReference>
<dbReference type="SUPFAM" id="SSF53448">
    <property type="entry name" value="Nucleotide-diphospho-sugar transferases"/>
    <property type="match status" value="1"/>
</dbReference>
<dbReference type="InterPro" id="IPR029044">
    <property type="entry name" value="Nucleotide-diphossugar_trans"/>
</dbReference>
<evidence type="ECO:0000259" key="1">
    <source>
        <dbReference type="Pfam" id="PF00535"/>
    </source>
</evidence>
<comment type="caution">
    <text evidence="2">The sequence shown here is derived from an EMBL/GenBank/DDBJ whole genome shotgun (WGS) entry which is preliminary data.</text>
</comment>
<dbReference type="AlphaFoldDB" id="A0A8J2V8P9"/>
<evidence type="ECO:0000313" key="3">
    <source>
        <dbReference type="Proteomes" id="UP000652231"/>
    </source>
</evidence>
<accession>A0A8J2V8P9</accession>
<proteinExistence type="predicted"/>
<protein>
    <recommendedName>
        <fullName evidence="1">Glycosyltransferase 2-like domain-containing protein</fullName>
    </recommendedName>
</protein>
<dbReference type="Proteomes" id="UP000652231">
    <property type="component" value="Unassembled WGS sequence"/>
</dbReference>
<feature type="domain" description="Glycosyltransferase 2-like" evidence="1">
    <location>
        <begin position="14"/>
        <end position="180"/>
    </location>
</feature>
<sequence length="298" mass="35629">MNQIKPLLSIRFMIFNNEDYINEAIEGILIQKTDFPIEVVVGDDFSTDRTLEIVKSYSNTQNITFKILDRKPYDSYWKVRKKKGRIYNFIDILNNCEGKYIALLDGDDYWTDPLKLQKQVDFLEVNKECVICFHRANLLRENNSLSLHPIPEISDFFEFKYSDLLRYHNFITTSSVVFRKPIKFSIPIWFTKIPFGDLGLYKILTLNGGSIKCLNEVMSVYRIHEKGIYSKFNKKEKDKNYLTFYSIIYPILSKEEKQIVVKKQEYKIENLSKLKYPKFEWKQYLYKLYLSFRYPLKS</sequence>
<organism evidence="2 3">
    <name type="scientific">Planktosalinus lacus</name>
    <dbReference type="NCBI Taxonomy" id="1526573"/>
    <lineage>
        <taxon>Bacteria</taxon>
        <taxon>Pseudomonadati</taxon>
        <taxon>Bacteroidota</taxon>
        <taxon>Flavobacteriia</taxon>
        <taxon>Flavobacteriales</taxon>
        <taxon>Flavobacteriaceae</taxon>
        <taxon>Planktosalinus</taxon>
    </lineage>
</organism>
<dbReference type="EMBL" id="BMGK01000002">
    <property type="protein sequence ID" value="GGD84936.1"/>
    <property type="molecule type" value="Genomic_DNA"/>
</dbReference>
<dbReference type="Gene3D" id="3.90.550.10">
    <property type="entry name" value="Spore Coat Polysaccharide Biosynthesis Protein SpsA, Chain A"/>
    <property type="match status" value="1"/>
</dbReference>
<evidence type="ECO:0000313" key="2">
    <source>
        <dbReference type="EMBL" id="GGD84936.1"/>
    </source>
</evidence>
<dbReference type="InterPro" id="IPR001173">
    <property type="entry name" value="Glyco_trans_2-like"/>
</dbReference>